<reference evidence="4" key="1">
    <citation type="journal article" date="2019" name="Int. J. Syst. Evol. Microbiol.">
        <title>The Global Catalogue of Microorganisms (GCM) 10K type strain sequencing project: providing services to taxonomists for standard genome sequencing and annotation.</title>
        <authorList>
            <consortium name="The Broad Institute Genomics Platform"/>
            <consortium name="The Broad Institute Genome Sequencing Center for Infectious Disease"/>
            <person name="Wu L."/>
            <person name="Ma J."/>
        </authorList>
    </citation>
    <scope>NUCLEOTIDE SEQUENCE [LARGE SCALE GENOMIC DNA]</scope>
    <source>
        <strain evidence="4">CGMCC 1.12923</strain>
    </source>
</reference>
<organism evidence="3 4">
    <name type="scientific">Lacimicrobium alkaliphilum</name>
    <dbReference type="NCBI Taxonomy" id="1526571"/>
    <lineage>
        <taxon>Bacteria</taxon>
        <taxon>Pseudomonadati</taxon>
        <taxon>Pseudomonadota</taxon>
        <taxon>Gammaproteobacteria</taxon>
        <taxon>Alteromonadales</taxon>
        <taxon>Alteromonadaceae</taxon>
        <taxon>Lacimicrobium</taxon>
    </lineage>
</organism>
<dbReference type="EMBL" id="BMGJ01000007">
    <property type="protein sequence ID" value="GGD65636.1"/>
    <property type="molecule type" value="Genomic_DNA"/>
</dbReference>
<dbReference type="RefSeq" id="WP_099034425.1">
    <property type="nucleotide sequence ID" value="NZ_BMGJ01000007.1"/>
</dbReference>
<evidence type="ECO:0000313" key="3">
    <source>
        <dbReference type="EMBL" id="GGD65636.1"/>
    </source>
</evidence>
<proteinExistence type="predicted"/>
<protein>
    <recommendedName>
        <fullName evidence="2">EF-hand domain-containing protein</fullName>
    </recommendedName>
</protein>
<evidence type="ECO:0000313" key="4">
    <source>
        <dbReference type="Proteomes" id="UP000614272"/>
    </source>
</evidence>
<dbReference type="Pfam" id="PF13202">
    <property type="entry name" value="EF-hand_5"/>
    <property type="match status" value="2"/>
</dbReference>
<dbReference type="PROSITE" id="PS00018">
    <property type="entry name" value="EF_HAND_1"/>
    <property type="match status" value="1"/>
</dbReference>
<name>A0ABQ1RCA8_9ALTE</name>
<dbReference type="InterPro" id="IPR002048">
    <property type="entry name" value="EF_hand_dom"/>
</dbReference>
<keyword evidence="1" id="KW-0732">Signal</keyword>
<sequence length="72" mass="7599">MKKLALIAFLLPSSLALANAGQIFDTLDQDGNGALSKSEAASEAPLSASFDKYDTNGDGQISKSEFEAYLNQ</sequence>
<evidence type="ECO:0000259" key="2">
    <source>
        <dbReference type="PROSITE" id="PS50222"/>
    </source>
</evidence>
<dbReference type="InterPro" id="IPR011992">
    <property type="entry name" value="EF-hand-dom_pair"/>
</dbReference>
<feature type="chain" id="PRO_5047051498" description="EF-hand domain-containing protein" evidence="1">
    <location>
        <begin position="19"/>
        <end position="72"/>
    </location>
</feature>
<accession>A0ABQ1RCA8</accession>
<dbReference type="Proteomes" id="UP000614272">
    <property type="component" value="Unassembled WGS sequence"/>
</dbReference>
<dbReference type="SUPFAM" id="SSF47473">
    <property type="entry name" value="EF-hand"/>
    <property type="match status" value="1"/>
</dbReference>
<evidence type="ECO:0000256" key="1">
    <source>
        <dbReference type="SAM" id="SignalP"/>
    </source>
</evidence>
<gene>
    <name evidence="3" type="ORF">GCM10011357_21100</name>
</gene>
<comment type="caution">
    <text evidence="3">The sequence shown here is derived from an EMBL/GenBank/DDBJ whole genome shotgun (WGS) entry which is preliminary data.</text>
</comment>
<dbReference type="PROSITE" id="PS50222">
    <property type="entry name" value="EF_HAND_2"/>
    <property type="match status" value="1"/>
</dbReference>
<keyword evidence="4" id="KW-1185">Reference proteome</keyword>
<feature type="domain" description="EF-hand" evidence="2">
    <location>
        <begin position="41"/>
        <end position="72"/>
    </location>
</feature>
<dbReference type="CDD" id="cd00051">
    <property type="entry name" value="EFh"/>
    <property type="match status" value="1"/>
</dbReference>
<dbReference type="Gene3D" id="1.10.238.10">
    <property type="entry name" value="EF-hand"/>
    <property type="match status" value="1"/>
</dbReference>
<dbReference type="InterPro" id="IPR018247">
    <property type="entry name" value="EF_Hand_1_Ca_BS"/>
</dbReference>
<feature type="signal peptide" evidence="1">
    <location>
        <begin position="1"/>
        <end position="18"/>
    </location>
</feature>